<feature type="domain" description="DUF6894" evidence="1">
    <location>
        <begin position="3"/>
        <end position="72"/>
    </location>
</feature>
<dbReference type="RefSeq" id="WP_202059093.1">
    <property type="nucleotide sequence ID" value="NZ_JAEQMY010000012.1"/>
</dbReference>
<dbReference type="Proteomes" id="UP000605848">
    <property type="component" value="Unassembled WGS sequence"/>
</dbReference>
<keyword evidence="3" id="KW-1185">Reference proteome</keyword>
<evidence type="ECO:0000313" key="3">
    <source>
        <dbReference type="Proteomes" id="UP000605848"/>
    </source>
</evidence>
<name>A0A936ZH25_9HYPH</name>
<organism evidence="2 3">
    <name type="scientific">Microvirga aerilata</name>
    <dbReference type="NCBI Taxonomy" id="670292"/>
    <lineage>
        <taxon>Bacteria</taxon>
        <taxon>Pseudomonadati</taxon>
        <taxon>Pseudomonadota</taxon>
        <taxon>Alphaproteobacteria</taxon>
        <taxon>Hyphomicrobiales</taxon>
        <taxon>Methylobacteriaceae</taxon>
        <taxon>Microvirga</taxon>
    </lineage>
</organism>
<dbReference type="InterPro" id="IPR054189">
    <property type="entry name" value="DUF6894"/>
</dbReference>
<comment type="caution">
    <text evidence="2">The sequence shown here is derived from an EMBL/GenBank/DDBJ whole genome shotgun (WGS) entry which is preliminary data.</text>
</comment>
<evidence type="ECO:0000259" key="1">
    <source>
        <dbReference type="Pfam" id="PF21834"/>
    </source>
</evidence>
<dbReference type="Pfam" id="PF21834">
    <property type="entry name" value="DUF6894"/>
    <property type="match status" value="1"/>
</dbReference>
<evidence type="ECO:0000313" key="2">
    <source>
        <dbReference type="EMBL" id="MBL0404423.1"/>
    </source>
</evidence>
<sequence>MPRYYIDVWSRFGVDEDCDGLDLADLTAARAEALKVGHKLLERWSEMPPDARSEIIIEVIDERLRKVLRVSLAELEYELPYQTDTNSLPAG</sequence>
<proteinExistence type="predicted"/>
<gene>
    <name evidence="2" type="ORF">JKG68_10625</name>
</gene>
<protein>
    <recommendedName>
        <fullName evidence="1">DUF6894 domain-containing protein</fullName>
    </recommendedName>
</protein>
<reference evidence="2" key="1">
    <citation type="submission" date="2021-01" db="EMBL/GenBank/DDBJ databases">
        <title>Microvirga sp.</title>
        <authorList>
            <person name="Kim M.K."/>
        </authorList>
    </citation>
    <scope>NUCLEOTIDE SEQUENCE</scope>
    <source>
        <strain evidence="2">5420S-16</strain>
    </source>
</reference>
<dbReference type="EMBL" id="JAEQMY010000012">
    <property type="protein sequence ID" value="MBL0404423.1"/>
    <property type="molecule type" value="Genomic_DNA"/>
</dbReference>
<dbReference type="AlphaFoldDB" id="A0A936ZH25"/>
<accession>A0A936ZH25</accession>